<dbReference type="GO" id="GO:0006352">
    <property type="term" value="P:DNA-templated transcription initiation"/>
    <property type="evidence" value="ECO:0007669"/>
    <property type="project" value="InterPro"/>
</dbReference>
<evidence type="ECO:0000256" key="2">
    <source>
        <dbReference type="ARBA" id="ARBA00023015"/>
    </source>
</evidence>
<dbReference type="GO" id="GO:0016987">
    <property type="term" value="F:sigma factor activity"/>
    <property type="evidence" value="ECO:0007669"/>
    <property type="project" value="UniProtKB-KW"/>
</dbReference>
<dbReference type="Proteomes" id="UP000030184">
    <property type="component" value="Unassembled WGS sequence"/>
</dbReference>
<keyword evidence="8" id="KW-1185">Reference proteome</keyword>
<dbReference type="InterPro" id="IPR039425">
    <property type="entry name" value="RNA_pol_sigma-70-like"/>
</dbReference>
<accession>A0A098LU83</accession>
<dbReference type="NCBIfam" id="TIGR02937">
    <property type="entry name" value="sigma70-ECF"/>
    <property type="match status" value="1"/>
</dbReference>
<comment type="caution">
    <text evidence="7">The sequence shown here is derived from an EMBL/GenBank/DDBJ whole genome shotgun (WGS) entry which is preliminary data.</text>
</comment>
<dbReference type="AlphaFoldDB" id="A0A098LU83"/>
<evidence type="ECO:0000259" key="5">
    <source>
        <dbReference type="Pfam" id="PF04542"/>
    </source>
</evidence>
<dbReference type="InterPro" id="IPR013324">
    <property type="entry name" value="RNA_pol_sigma_r3/r4-like"/>
</dbReference>
<dbReference type="PANTHER" id="PTHR43133:SF62">
    <property type="entry name" value="RNA POLYMERASE SIGMA FACTOR SIGZ"/>
    <property type="match status" value="1"/>
</dbReference>
<dbReference type="SUPFAM" id="SSF88659">
    <property type="entry name" value="Sigma3 and sigma4 domains of RNA polymerase sigma factors"/>
    <property type="match status" value="1"/>
</dbReference>
<dbReference type="Gene3D" id="1.10.1740.10">
    <property type="match status" value="1"/>
</dbReference>
<evidence type="ECO:0000256" key="4">
    <source>
        <dbReference type="ARBA" id="ARBA00023163"/>
    </source>
</evidence>
<dbReference type="InterPro" id="IPR036388">
    <property type="entry name" value="WH-like_DNA-bd_sf"/>
</dbReference>
<dbReference type="GO" id="GO:0003677">
    <property type="term" value="F:DNA binding"/>
    <property type="evidence" value="ECO:0007669"/>
    <property type="project" value="InterPro"/>
</dbReference>
<evidence type="ECO:0000313" key="7">
    <source>
        <dbReference type="EMBL" id="GAL89967.1"/>
    </source>
</evidence>
<dbReference type="InterPro" id="IPR014284">
    <property type="entry name" value="RNA_pol_sigma-70_dom"/>
</dbReference>
<dbReference type="InterPro" id="IPR013325">
    <property type="entry name" value="RNA_pol_sigma_r2"/>
</dbReference>
<dbReference type="Gene3D" id="1.10.10.10">
    <property type="entry name" value="Winged helix-like DNA-binding domain superfamily/Winged helix DNA-binding domain"/>
    <property type="match status" value="1"/>
</dbReference>
<sequence length="202" mass="23857">MFAMDEPYRFFGKSLTFMRDNKALIYNLKNKDEAALSQLYDAYAPAIYGVILRICKDEQEAQNLLQDTFLTIWDKSHQYNPDKGRFYTWAYRIAKNKTLNFLRSKKTLIQTEDLSVYKDKEDTVITDTKYLQLKGCLKQLEPHHQKALELVYFNGLTHREAHKEMNVPLGTFKSYIKQALKKLKLNYDKAIVWLSILIEVIR</sequence>
<comment type="similarity">
    <text evidence="1">Belongs to the sigma-70 factor family. ECF subfamily.</text>
</comment>
<protein>
    <submittedName>
        <fullName evidence="7">RNA polymerase sigma-70 factor</fullName>
    </submittedName>
</protein>
<dbReference type="PANTHER" id="PTHR43133">
    <property type="entry name" value="RNA POLYMERASE ECF-TYPE SIGMA FACTO"/>
    <property type="match status" value="1"/>
</dbReference>
<dbReference type="Pfam" id="PF08281">
    <property type="entry name" value="Sigma70_r4_2"/>
    <property type="match status" value="1"/>
</dbReference>
<dbReference type="SUPFAM" id="SSF88946">
    <property type="entry name" value="Sigma2 domain of RNA polymerase sigma factors"/>
    <property type="match status" value="1"/>
</dbReference>
<evidence type="ECO:0000259" key="6">
    <source>
        <dbReference type="Pfam" id="PF08281"/>
    </source>
</evidence>
<dbReference type="EMBL" id="BBNY01000067">
    <property type="protein sequence ID" value="GAL89967.1"/>
    <property type="molecule type" value="Genomic_DNA"/>
</dbReference>
<gene>
    <name evidence="7" type="ORF">JCM19538_2798</name>
</gene>
<evidence type="ECO:0000313" key="8">
    <source>
        <dbReference type="Proteomes" id="UP000030184"/>
    </source>
</evidence>
<keyword evidence="4" id="KW-0804">Transcription</keyword>
<name>A0A098LU83_9FLAO</name>
<reference evidence="8" key="1">
    <citation type="journal article" date="2014" name="Genome Announc.">
        <title>Draft Genome Sequence of Marine Flavobacterium Jejuia pallidilutea Strain 11shimoA1 and Pigmentation Mutants.</title>
        <authorList>
            <person name="Takatani N."/>
            <person name="Nakanishi M."/>
            <person name="Meirelles P."/>
            <person name="Mino S."/>
            <person name="Suda W."/>
            <person name="Oshima K."/>
            <person name="Hattori M."/>
            <person name="Ohkuma M."/>
            <person name="Hosokawa M."/>
            <person name="Miyashita K."/>
            <person name="Thompson F.L."/>
            <person name="Niwa A."/>
            <person name="Sawabe T."/>
            <person name="Sawabe T."/>
        </authorList>
    </citation>
    <scope>NUCLEOTIDE SEQUENCE [LARGE SCALE GENOMIC DNA]</scope>
    <source>
        <strain evidence="8">JCM 19538</strain>
    </source>
</reference>
<proteinExistence type="inferred from homology"/>
<feature type="domain" description="RNA polymerase sigma factor 70 region 4 type 2" evidence="6">
    <location>
        <begin position="132"/>
        <end position="183"/>
    </location>
</feature>
<dbReference type="InterPro" id="IPR013249">
    <property type="entry name" value="RNA_pol_sigma70_r4_t2"/>
</dbReference>
<keyword evidence="3" id="KW-0731">Sigma factor</keyword>
<feature type="domain" description="RNA polymerase sigma-70 region 2" evidence="5">
    <location>
        <begin position="39"/>
        <end position="106"/>
    </location>
</feature>
<dbReference type="Pfam" id="PF04542">
    <property type="entry name" value="Sigma70_r2"/>
    <property type="match status" value="1"/>
</dbReference>
<evidence type="ECO:0000256" key="1">
    <source>
        <dbReference type="ARBA" id="ARBA00010641"/>
    </source>
</evidence>
<dbReference type="InterPro" id="IPR007627">
    <property type="entry name" value="RNA_pol_sigma70_r2"/>
</dbReference>
<dbReference type="CDD" id="cd06171">
    <property type="entry name" value="Sigma70_r4"/>
    <property type="match status" value="1"/>
</dbReference>
<evidence type="ECO:0000256" key="3">
    <source>
        <dbReference type="ARBA" id="ARBA00023082"/>
    </source>
</evidence>
<organism evidence="7 8">
    <name type="scientific">Jejuia pallidilutea</name>
    <dbReference type="NCBI Taxonomy" id="504487"/>
    <lineage>
        <taxon>Bacteria</taxon>
        <taxon>Pseudomonadati</taxon>
        <taxon>Bacteroidota</taxon>
        <taxon>Flavobacteriia</taxon>
        <taxon>Flavobacteriales</taxon>
        <taxon>Flavobacteriaceae</taxon>
        <taxon>Jejuia</taxon>
    </lineage>
</organism>
<keyword evidence="2" id="KW-0805">Transcription regulation</keyword>